<accession>A0A412CGG7</accession>
<proteinExistence type="predicted"/>
<comment type="caution">
    <text evidence="1">The sequence shown here is derived from an EMBL/GenBank/DDBJ whole genome shotgun (WGS) entry which is preliminary data.</text>
</comment>
<evidence type="ECO:0000313" key="1">
    <source>
        <dbReference type="EMBL" id="RGQ85566.1"/>
    </source>
</evidence>
<sequence length="64" mass="7268">MWQRMIGSVGSDENKQVLDLIVKERINGTTNVNSVVNFISEIKDRKYTFTCLVITDYGNLTVSI</sequence>
<protein>
    <submittedName>
        <fullName evidence="1">Uncharacterized protein</fullName>
    </submittedName>
</protein>
<organism evidence="1 2">
    <name type="scientific">Megamonas rupellensis</name>
    <dbReference type="NCBI Taxonomy" id="491921"/>
    <lineage>
        <taxon>Bacteria</taxon>
        <taxon>Bacillati</taxon>
        <taxon>Bacillota</taxon>
        <taxon>Negativicutes</taxon>
        <taxon>Selenomonadales</taxon>
        <taxon>Selenomonadaceae</taxon>
        <taxon>Megamonas</taxon>
    </lineage>
</organism>
<reference evidence="1 2" key="1">
    <citation type="submission" date="2018-08" db="EMBL/GenBank/DDBJ databases">
        <title>A genome reference for cultivated species of the human gut microbiota.</title>
        <authorList>
            <person name="Zou Y."/>
            <person name="Xue W."/>
            <person name="Luo G."/>
        </authorList>
    </citation>
    <scope>NUCLEOTIDE SEQUENCE [LARGE SCALE GENOMIC DNA]</scope>
    <source>
        <strain evidence="1 2">AF27-12</strain>
    </source>
</reference>
<dbReference type="Proteomes" id="UP000286147">
    <property type="component" value="Unassembled WGS sequence"/>
</dbReference>
<dbReference type="EMBL" id="QRTP01000004">
    <property type="protein sequence ID" value="RGQ85566.1"/>
    <property type="molecule type" value="Genomic_DNA"/>
</dbReference>
<gene>
    <name evidence="1" type="ORF">DWY77_02870</name>
</gene>
<name>A0A412CGG7_9FIRM</name>
<evidence type="ECO:0000313" key="2">
    <source>
        <dbReference type="Proteomes" id="UP000286147"/>
    </source>
</evidence>
<dbReference type="AlphaFoldDB" id="A0A412CGG7"/>